<name>A0ABV4MR75_9VIBR</name>
<feature type="transmembrane region" description="Helical" evidence="1">
    <location>
        <begin position="225"/>
        <end position="243"/>
    </location>
</feature>
<comment type="caution">
    <text evidence="2">The sequence shown here is derived from an EMBL/GenBank/DDBJ whole genome shotgun (WGS) entry which is preliminary data.</text>
</comment>
<feature type="transmembrane region" description="Helical" evidence="1">
    <location>
        <begin position="87"/>
        <end position="113"/>
    </location>
</feature>
<protein>
    <recommendedName>
        <fullName evidence="4">DUF1206 domain-containing protein</fullName>
    </recommendedName>
</protein>
<evidence type="ECO:0000256" key="1">
    <source>
        <dbReference type="SAM" id="Phobius"/>
    </source>
</evidence>
<keyword evidence="3" id="KW-1185">Reference proteome</keyword>
<accession>A0ABV4MR75</accession>
<dbReference type="Proteomes" id="UP001570071">
    <property type="component" value="Unassembled WGS sequence"/>
</dbReference>
<feature type="transmembrane region" description="Helical" evidence="1">
    <location>
        <begin position="139"/>
        <end position="159"/>
    </location>
</feature>
<gene>
    <name evidence="2" type="ORF">AB6D66_00855</name>
</gene>
<proteinExistence type="predicted"/>
<reference evidence="2 3" key="1">
    <citation type="journal article" date="2024" name="ISME J.">
        <title>Tailless and filamentous prophages are predominant in marine Vibrio.</title>
        <authorList>
            <person name="Steensen K."/>
            <person name="Seneca J."/>
            <person name="Bartlau N."/>
            <person name="Yu X.A."/>
            <person name="Hussain F.A."/>
            <person name="Polz M.F."/>
        </authorList>
    </citation>
    <scope>NUCLEOTIDE SEQUENCE [LARGE SCALE GENOMIC DNA]</scope>
    <source>
        <strain evidence="2 3">10N.239.312.F12</strain>
    </source>
</reference>
<evidence type="ECO:0008006" key="4">
    <source>
        <dbReference type="Google" id="ProtNLM"/>
    </source>
</evidence>
<sequence length="252" mass="28645">MVKANKQLFKKALAMGYSEGARASEGGHLVETDKAAEDLFQEFVKEQEKEQEARTVQNKDSKQSKVYLFFVHLAVGMFYRKSCRQHLFPVLGFMALGGIGSLLVGFSTAFLGFSVTTDLPGWVDAIANVISNFIDYEKVAWIFFTFLMLFVFDLFSHHLRKNQTLRKDIQDFPIRTNNAWVFMGNALSTVLKAMTGVVTLLVLSYYLINLVNEEQASQLGVDPQFAMNGVYFILFDLVVWILLKLRKDMGYV</sequence>
<keyword evidence="1" id="KW-0472">Membrane</keyword>
<keyword evidence="1" id="KW-0812">Transmembrane</keyword>
<dbReference type="RefSeq" id="WP_269337585.1">
    <property type="nucleotide sequence ID" value="NZ_JBFSSG010000001.1"/>
</dbReference>
<evidence type="ECO:0000313" key="3">
    <source>
        <dbReference type="Proteomes" id="UP001570071"/>
    </source>
</evidence>
<dbReference type="EMBL" id="JBFSSG010000001">
    <property type="protein sequence ID" value="MEZ8719595.1"/>
    <property type="molecule type" value="Genomic_DNA"/>
</dbReference>
<organism evidence="2 3">
    <name type="scientific">Vibrio pomeroyi</name>
    <dbReference type="NCBI Taxonomy" id="198832"/>
    <lineage>
        <taxon>Bacteria</taxon>
        <taxon>Pseudomonadati</taxon>
        <taxon>Pseudomonadota</taxon>
        <taxon>Gammaproteobacteria</taxon>
        <taxon>Vibrionales</taxon>
        <taxon>Vibrionaceae</taxon>
        <taxon>Vibrio</taxon>
    </lineage>
</organism>
<evidence type="ECO:0000313" key="2">
    <source>
        <dbReference type="EMBL" id="MEZ8719595.1"/>
    </source>
</evidence>
<keyword evidence="1" id="KW-1133">Transmembrane helix</keyword>
<feature type="transmembrane region" description="Helical" evidence="1">
    <location>
        <begin position="180"/>
        <end position="205"/>
    </location>
</feature>